<dbReference type="VEuPathDB" id="FungiDB:RhiirFUN_013918"/>
<name>U9SV98_RHIID</name>
<proteinExistence type="predicted"/>
<dbReference type="EMBL" id="KI298316">
    <property type="protein sequence ID" value="ERZ99011.1"/>
    <property type="molecule type" value="Genomic_DNA"/>
</dbReference>
<dbReference type="HOGENOM" id="CLU_000288_7_8_1"/>
<dbReference type="AlphaFoldDB" id="U9SV98"/>
<dbReference type="eggNOG" id="ENOG502RVHS">
    <property type="taxonomic scope" value="Eukaryota"/>
</dbReference>
<sequence length="1249" mass="149781">MIDLLLKKLTEKSRNWTSGNSYVDEFIKYTQLTVNKNIGYLEWIDFNKLYLVKNTNKRGAFGSIYTAIWMKGPWWSSKLPISVTLERLDNFHNITQEHIYHIQYISNILYIYYHNYLQSGVTDWFGMTKAPSCYMFVLRYKDEGYSLVEIFKEYKEAAIKGRINFYQKTVTRKNKIKAIQFQYYKKPAKAYQNEKCKKCSMQYTNITYKWCKSCQIDYIKNNFTNWTSGNEKFDDLIQKMQLQVNNHNDIIIEWIPFNQFKSIKEIGEVDFARIYLAIWKDGPLNYNYNKMELKRAPNRNVSLKCLKITNADECITKVKAYLTTIDFNYKIYGISQNPDTRNYIMVFKNGYCVKCGEKYTKEKYKWCKSCQINCLKNNFTNWTSENKKIDDFIHEVQLQINDVIFEWVPYNQFENIKKIGKGNFTITVFSAIWKNGPLNYNYSKMKLKRIPNRNVSLKHLQNTNINEFLTKVKTYLTNTDNCKMYGISQHPDTKNFIIVLQDKYYIEYNKNYCERCNDIYTNIKYKWCNPCQMDNLKLNFSENKIINDLILEMQLKINSPFDRVFEWIPCNQFNDIKEIGKDDYDIVYSAIWKDGPLYYNGKKWTRKSNTKVALKCLYNLQNNINEFLNQVRNHSTSTHNIQIYGISQNSNTNDYIIIFESKYCEEYSKRCCEKCMEKYTNIMYKWCKPCHINYLKKNFETWTSGNKKIDDFIQKMQLEIDNLQDMIFEWIPYNQFYKIKNMGSTSGDNTATIYSAIWKNGPLYYNHSKNEYIRKLNKKITLKCLHNSRSTINEFINKVNSFLTNKDNIIFKTYGISQNPDTGNYIIVLQDKYYKEYGKSYCKQCIGKYTDIENKWCKPCQINYLKNNFKYWTSKNRKIDDFIQEIQLKINDWDDIIFEWIPYNQFNDINEICKSSYFTVYSAIWKDGPLCYDNNKMELKRASEKMVTLKCLHYNIYNLQNIINKFLDKVNTYAGNSKIYGMSQNPYTKDYIMILQEKYCTEYGTIYCEECDEKYTNAKYKWCKLCQINNFKKNFMDWTNGNEQINDCVQKMQLKINSWNDTVFEWIPYSKFKDVKEIGKNSYSSVYSAIWKGGPLYYDHNSKKWIRKADENVVLKCLITNEFLNMDKAYSTDNDKMLFKVYGISQNPQTKDYIIVLHYNRITEIYERYVTNLFYNLPTNEKIIDFIHNVVFEWISYNQFDEIEEICKDGFDIVNSAIWEDGLLYFDDNKKKWTRKSNIEVTLKYISKF</sequence>
<evidence type="ECO:0008006" key="2">
    <source>
        <dbReference type="Google" id="ProtNLM"/>
    </source>
</evidence>
<accession>U9SV98</accession>
<protein>
    <recommendedName>
        <fullName evidence="2">Protein kinase domain-containing protein</fullName>
    </recommendedName>
</protein>
<organism evidence="1">
    <name type="scientific">Rhizophagus irregularis (strain DAOM 181602 / DAOM 197198 / MUCL 43194)</name>
    <name type="common">Arbuscular mycorrhizal fungus</name>
    <name type="synonym">Glomus intraradices</name>
    <dbReference type="NCBI Taxonomy" id="747089"/>
    <lineage>
        <taxon>Eukaryota</taxon>
        <taxon>Fungi</taxon>
        <taxon>Fungi incertae sedis</taxon>
        <taxon>Mucoromycota</taxon>
        <taxon>Glomeromycotina</taxon>
        <taxon>Glomeromycetes</taxon>
        <taxon>Glomerales</taxon>
        <taxon>Glomeraceae</taxon>
        <taxon>Rhizophagus</taxon>
    </lineage>
</organism>
<reference evidence="1" key="1">
    <citation type="submission" date="2013-07" db="EMBL/GenBank/DDBJ databases">
        <title>The genome of an arbuscular mycorrhizal fungus provides insights into the evolution of the oldest plant symbiosis.</title>
        <authorList>
            <consortium name="DOE Joint Genome Institute"/>
            <person name="Tisserant E."/>
            <person name="Malbreil M."/>
            <person name="Kuo A."/>
            <person name="Kohler A."/>
            <person name="Symeonidi A."/>
            <person name="Balestrini R."/>
            <person name="Charron P."/>
            <person name="Duensing N."/>
            <person name="Frei-dit-Frey N."/>
            <person name="Gianinazzi-Pearson V."/>
            <person name="Gilbert B."/>
            <person name="Handa Y."/>
            <person name="Hijri M."/>
            <person name="Kaul R."/>
            <person name="Kawaguchi M."/>
            <person name="Krajinski F."/>
            <person name="Lammers P."/>
            <person name="Lapierre D."/>
            <person name="Masclaux F.G."/>
            <person name="Murat C."/>
            <person name="Morin E."/>
            <person name="Ndikumana S."/>
            <person name="Pagni M."/>
            <person name="Petitpierre D."/>
            <person name="Requena N."/>
            <person name="Rosikiewicz P."/>
            <person name="Riley R."/>
            <person name="Saito K."/>
            <person name="San Clemente H."/>
            <person name="Shapiro H."/>
            <person name="van Tuinen D."/>
            <person name="Becard G."/>
            <person name="Bonfante P."/>
            <person name="Paszkowski U."/>
            <person name="Shachar-Hill Y."/>
            <person name="Young J.P."/>
            <person name="Sanders I.R."/>
            <person name="Henrissat B."/>
            <person name="Rensing S.A."/>
            <person name="Grigoriev I.V."/>
            <person name="Corradi N."/>
            <person name="Roux C."/>
            <person name="Martin F."/>
        </authorList>
    </citation>
    <scope>NUCLEOTIDE SEQUENCE</scope>
    <source>
        <strain evidence="1">DAOM 197198</strain>
    </source>
</reference>
<dbReference type="VEuPathDB" id="FungiDB:RhiirFUN_005970"/>
<gene>
    <name evidence="1" type="ORF">GLOINDRAFT_9966</name>
</gene>
<dbReference type="VEuPathDB" id="FungiDB:RhiirFUN_016930"/>
<evidence type="ECO:0000313" key="1">
    <source>
        <dbReference type="EMBL" id="ERZ99011.1"/>
    </source>
</evidence>